<dbReference type="RefSeq" id="WP_035079237.1">
    <property type="nucleotide sequence ID" value="NZ_JMIH01000037.1"/>
</dbReference>
<dbReference type="Gene3D" id="2.160.20.10">
    <property type="entry name" value="Single-stranded right-handed beta-helix, Pectin lyase-like"/>
    <property type="match status" value="2"/>
</dbReference>
<gene>
    <name evidence="3" type="ORF">EL17_21130</name>
</gene>
<evidence type="ECO:0000313" key="4">
    <source>
        <dbReference type="Proteomes" id="UP000027821"/>
    </source>
</evidence>
<dbReference type="EMBL" id="JMIH01000037">
    <property type="protein sequence ID" value="KEO71826.1"/>
    <property type="molecule type" value="Genomic_DNA"/>
</dbReference>
<dbReference type="Proteomes" id="UP000027821">
    <property type="component" value="Unassembled WGS sequence"/>
</dbReference>
<dbReference type="InterPro" id="IPR039448">
    <property type="entry name" value="Beta_helix"/>
</dbReference>
<evidence type="ECO:0000259" key="1">
    <source>
        <dbReference type="Pfam" id="PF13229"/>
    </source>
</evidence>
<dbReference type="STRING" id="1048983.EL17_21130"/>
<dbReference type="InterPro" id="IPR048482">
    <property type="entry name" value="GH141_ins"/>
</dbReference>
<name>A0A074KPE5_9BACT</name>
<dbReference type="SMART" id="SM00710">
    <property type="entry name" value="PbH1"/>
    <property type="match status" value="7"/>
</dbReference>
<feature type="domain" description="GH141-like insertion" evidence="2">
    <location>
        <begin position="268"/>
        <end position="307"/>
    </location>
</feature>
<feature type="domain" description="Right handed beta helix" evidence="1">
    <location>
        <begin position="371"/>
        <end position="557"/>
    </location>
</feature>
<keyword evidence="4" id="KW-1185">Reference proteome</keyword>
<dbReference type="PANTHER" id="PTHR36453">
    <property type="entry name" value="SECRETED PROTEIN-RELATED"/>
    <property type="match status" value="1"/>
</dbReference>
<dbReference type="InterPro" id="IPR011050">
    <property type="entry name" value="Pectin_lyase_fold/virulence"/>
</dbReference>
<organism evidence="3 4">
    <name type="scientific">Anditalea andensis</name>
    <dbReference type="NCBI Taxonomy" id="1048983"/>
    <lineage>
        <taxon>Bacteria</taxon>
        <taxon>Pseudomonadati</taxon>
        <taxon>Bacteroidota</taxon>
        <taxon>Cytophagia</taxon>
        <taxon>Cytophagales</taxon>
        <taxon>Cytophagaceae</taxon>
        <taxon>Anditalea</taxon>
    </lineage>
</organism>
<dbReference type="AlphaFoldDB" id="A0A074KPE5"/>
<evidence type="ECO:0000313" key="3">
    <source>
        <dbReference type="EMBL" id="KEO71826.1"/>
    </source>
</evidence>
<protein>
    <submittedName>
        <fullName evidence="3">Uncharacterized protein</fullName>
    </submittedName>
</protein>
<dbReference type="Pfam" id="PF21231">
    <property type="entry name" value="GH141_M"/>
    <property type="match status" value="1"/>
</dbReference>
<dbReference type="PANTHER" id="PTHR36453:SF1">
    <property type="entry name" value="RIGHT HANDED BETA HELIX DOMAIN-CONTAINING PROTEIN"/>
    <property type="match status" value="1"/>
</dbReference>
<dbReference type="OrthoDB" id="9763537at2"/>
<proteinExistence type="predicted"/>
<dbReference type="InterPro" id="IPR006626">
    <property type="entry name" value="PbH1"/>
</dbReference>
<sequence>MNIIKCKVYFLLLSLWLGNLSIGLCSIGQSSKDVFFVSINGSDNYTGSKEMPFHTLAKAIASLPDSEVPKIIYLREGTYFIQDSLVINQITNLEIKNYQNETVKLVGGRNLPLTCFKKLSRGGDYRKLPIVAKGKVYTLNLVSMGITEFGELKKTGFGSIRAAASLELFENNQALPLAQWPNKELLLVDSVYQTETKSDQSNAVFTYAGSQRNWNNSNDIWVSGFFSVGWAFDNLPVSLSDKEAGKVKVLPQDFSSYGIYTKKDKSTGILQSAAKVRGFYFYNILEELDQPGEWYLDRKTGDLYVWPSTHIEEAVFQVTVNKAENLINLNKCSNVLISGLDFSLFRGSVFNITNSQDITIAYSEFQNIGVSAIKVNQSKRVDINNVLIQDTGSTAIILSGGNRKTLEPAHNRINHAEISGFGRRYKSYAPAVSLSGVGNSISNCYLHTSTSHAILFNGNDHLIENNHIRNAANGFNDTGAIYTGRDPSSTGTLIRNNLFEDIGTDTGKAVAALYFDDGASGFQVYGNIFYNCGHSTNPFGAVHIHGGGDNVFTNNIFADTYRAFSNTPWTVEKWKNVYFDNKVNWDRLYKAVDIGSDVYTNKYPWLKGFDDLDNIQERSNTIIGTLTFKVSQFNRGDRNLDISQTYNLPANSQMERVEDIYQFLPLELLKNKDFNKVKFDYFGRQNQ</sequence>
<comment type="caution">
    <text evidence="3">The sequence shown here is derived from an EMBL/GenBank/DDBJ whole genome shotgun (WGS) entry which is preliminary data.</text>
</comment>
<evidence type="ECO:0000259" key="2">
    <source>
        <dbReference type="Pfam" id="PF21231"/>
    </source>
</evidence>
<dbReference type="eggNOG" id="COG3420">
    <property type="taxonomic scope" value="Bacteria"/>
</dbReference>
<dbReference type="SUPFAM" id="SSF51126">
    <property type="entry name" value="Pectin lyase-like"/>
    <property type="match status" value="1"/>
</dbReference>
<accession>A0A074KPE5</accession>
<reference evidence="3 4" key="1">
    <citation type="submission" date="2014-04" db="EMBL/GenBank/DDBJ databases">
        <title>Characterization and application of a salt tolerant electro-active bacterium.</title>
        <authorList>
            <person name="Yang L."/>
            <person name="Wei S."/>
            <person name="Tay Q.X.M."/>
        </authorList>
    </citation>
    <scope>NUCLEOTIDE SEQUENCE [LARGE SCALE GENOMIC DNA]</scope>
    <source>
        <strain evidence="3 4">LY1</strain>
    </source>
</reference>
<dbReference type="InterPro" id="IPR012334">
    <property type="entry name" value="Pectin_lyas_fold"/>
</dbReference>
<dbReference type="Pfam" id="PF13229">
    <property type="entry name" value="Beta_helix"/>
    <property type="match status" value="1"/>
</dbReference>